<keyword evidence="3" id="KW-1185">Reference proteome</keyword>
<dbReference type="AlphaFoldDB" id="A0A9Q1EK65"/>
<gene>
    <name evidence="2" type="ORF">SKAU_G00349020</name>
</gene>
<sequence>MIYHGCHNATEDRQLGGDGKGSGDVGVAAEQKRAPKPDSTIKHLSAALIRRGTASFRVPTSPDTVCEARQTRRPFSCPAVRVRIGHGC</sequence>
<accession>A0A9Q1EK65</accession>
<feature type="compositionally biased region" description="Basic and acidic residues" evidence="1">
    <location>
        <begin position="30"/>
        <end position="39"/>
    </location>
</feature>
<proteinExistence type="predicted"/>
<dbReference type="EMBL" id="JAINUF010000016">
    <property type="protein sequence ID" value="KAJ8340269.1"/>
    <property type="molecule type" value="Genomic_DNA"/>
</dbReference>
<evidence type="ECO:0000256" key="1">
    <source>
        <dbReference type="SAM" id="MobiDB-lite"/>
    </source>
</evidence>
<name>A0A9Q1EK65_SYNKA</name>
<comment type="caution">
    <text evidence="2">The sequence shown here is derived from an EMBL/GenBank/DDBJ whole genome shotgun (WGS) entry which is preliminary data.</text>
</comment>
<organism evidence="2 3">
    <name type="scientific">Synaphobranchus kaupii</name>
    <name type="common">Kaup's arrowtooth eel</name>
    <dbReference type="NCBI Taxonomy" id="118154"/>
    <lineage>
        <taxon>Eukaryota</taxon>
        <taxon>Metazoa</taxon>
        <taxon>Chordata</taxon>
        <taxon>Craniata</taxon>
        <taxon>Vertebrata</taxon>
        <taxon>Euteleostomi</taxon>
        <taxon>Actinopterygii</taxon>
        <taxon>Neopterygii</taxon>
        <taxon>Teleostei</taxon>
        <taxon>Anguilliformes</taxon>
        <taxon>Synaphobranchidae</taxon>
        <taxon>Synaphobranchus</taxon>
    </lineage>
</organism>
<evidence type="ECO:0000313" key="3">
    <source>
        <dbReference type="Proteomes" id="UP001152622"/>
    </source>
</evidence>
<reference evidence="2" key="1">
    <citation type="journal article" date="2023" name="Science">
        <title>Genome structures resolve the early diversification of teleost fishes.</title>
        <authorList>
            <person name="Parey E."/>
            <person name="Louis A."/>
            <person name="Montfort J."/>
            <person name="Bouchez O."/>
            <person name="Roques C."/>
            <person name="Iampietro C."/>
            <person name="Lluch J."/>
            <person name="Castinel A."/>
            <person name="Donnadieu C."/>
            <person name="Desvignes T."/>
            <person name="Floi Bucao C."/>
            <person name="Jouanno E."/>
            <person name="Wen M."/>
            <person name="Mejri S."/>
            <person name="Dirks R."/>
            <person name="Jansen H."/>
            <person name="Henkel C."/>
            <person name="Chen W.J."/>
            <person name="Zahm M."/>
            <person name="Cabau C."/>
            <person name="Klopp C."/>
            <person name="Thompson A.W."/>
            <person name="Robinson-Rechavi M."/>
            <person name="Braasch I."/>
            <person name="Lecointre G."/>
            <person name="Bobe J."/>
            <person name="Postlethwait J.H."/>
            <person name="Berthelot C."/>
            <person name="Roest Crollius H."/>
            <person name="Guiguen Y."/>
        </authorList>
    </citation>
    <scope>NUCLEOTIDE SEQUENCE</scope>
    <source>
        <strain evidence="2">WJC10195</strain>
    </source>
</reference>
<dbReference type="Proteomes" id="UP001152622">
    <property type="component" value="Chromosome 16"/>
</dbReference>
<protein>
    <submittedName>
        <fullName evidence="2">Uncharacterized protein</fullName>
    </submittedName>
</protein>
<evidence type="ECO:0000313" key="2">
    <source>
        <dbReference type="EMBL" id="KAJ8340269.1"/>
    </source>
</evidence>
<feature type="region of interest" description="Disordered" evidence="1">
    <location>
        <begin position="1"/>
        <end position="39"/>
    </location>
</feature>